<dbReference type="GO" id="GO:0000221">
    <property type="term" value="C:vacuolar proton-transporting V-type ATPase, V1 domain"/>
    <property type="evidence" value="ECO:0007669"/>
    <property type="project" value="TreeGrafter"/>
</dbReference>
<dbReference type="GO" id="GO:0005765">
    <property type="term" value="C:lysosomal membrane"/>
    <property type="evidence" value="ECO:0007669"/>
    <property type="project" value="TreeGrafter"/>
</dbReference>
<comment type="function">
    <text evidence="5 7">Subunit of the V1 complex of vacuolar(H+)-ATPase (V-ATPase), a multisubunit enzyme composed of a peripheral complex (V1) that hydrolyzes ATP and a membrane integral complex (V0) that translocates protons. V-ATPase is responsible for acidifying and maintaining the pH of intracellular compartments and in some cell types, is targeted to the plasma membrane, where it is responsible for acidifying the extracellular environment. Subunit C is necessary for the assembly of the catalytic sector of the enzyme and is likely to have a specific function in its catalytic activity.</text>
</comment>
<organism evidence="9">
    <name type="scientific">Ursus maritimus</name>
    <name type="common">Polar bear</name>
    <name type="synonym">Thalarctos maritimus</name>
    <dbReference type="NCBI Taxonomy" id="29073"/>
    <lineage>
        <taxon>Eukaryota</taxon>
        <taxon>Metazoa</taxon>
        <taxon>Chordata</taxon>
        <taxon>Craniata</taxon>
        <taxon>Vertebrata</taxon>
        <taxon>Euteleostomi</taxon>
        <taxon>Mammalia</taxon>
        <taxon>Eutheria</taxon>
        <taxon>Laurasiatheria</taxon>
        <taxon>Carnivora</taxon>
        <taxon>Caniformia</taxon>
        <taxon>Ursidae</taxon>
        <taxon>Ursus</taxon>
    </lineage>
</organism>
<dbReference type="AlphaFoldDB" id="A0A452T8T8"/>
<evidence type="ECO:0000256" key="3">
    <source>
        <dbReference type="ARBA" id="ARBA00022781"/>
    </source>
</evidence>
<dbReference type="InterPro" id="IPR004907">
    <property type="entry name" value="ATPase_V1-cplx_csu"/>
</dbReference>
<dbReference type="CDD" id="cd14785">
    <property type="entry name" value="V-ATPase_C"/>
    <property type="match status" value="1"/>
</dbReference>
<dbReference type="Gene3D" id="3.30.70.100">
    <property type="match status" value="1"/>
</dbReference>
<evidence type="ECO:0000256" key="6">
    <source>
        <dbReference type="ARBA" id="ARBA00046696"/>
    </source>
</evidence>
<name>A0A452T8T8_URSMA</name>
<dbReference type="InterPro" id="IPR036132">
    <property type="entry name" value="Vac_ATP_synth_c_sf"/>
</dbReference>
<evidence type="ECO:0000256" key="7">
    <source>
        <dbReference type="RuleBase" id="RU364010"/>
    </source>
</evidence>
<comment type="similarity">
    <text evidence="1 7">Belongs to the V-ATPase C subunit family.</text>
</comment>
<comment type="subunit">
    <text evidence="6">V-ATPase is a heteromultimeric enzyme made up of two complexes: the ATP-hydrolytic V1 complex and the proton translocation V0 complex. The V1 complex consists of three catalytic AB heterodimers that form a heterohexamer, three peripheral stalks each consisting of EG heterodimers, one central rotor including subunits D and F, and the regulatory subunits C and H. The proton translocation complex V0 consists of the proton transport subunit a, a ring of proteolipid subunits c9c'', rotary subunit d, subunits e and f, and the accessory subunits ATP6AP1/Ac45 and ATP6AP2/PRR.</text>
</comment>
<reference evidence="9" key="1">
    <citation type="submission" date="2019-03" db="UniProtKB">
        <authorList>
            <consortium name="Ensembl"/>
        </authorList>
    </citation>
    <scope>IDENTIFICATION</scope>
</reference>
<comment type="subunit">
    <text evidence="7">V-ATPase is a heteromultimeric enzyme made up of two complexes: the ATP-hydrolytic V1 complex and the proton translocation V0 complex. The V1 complex consists of three catalytic AB heterodimers that form a heterohexamer, three peripheral stalks each consisting of EG heterodimers, one central rotor including subunits D and F, and the regulatory subunits C and H. The proton translocation complex V0 consists of the proton transport subunit a, a ring of proteolipid subunits c9c'', rotary subunit d, subunits e and f, and two accessory subunits.</text>
</comment>
<keyword evidence="2 7" id="KW-0813">Transport</keyword>
<feature type="region of interest" description="Disordered" evidence="8">
    <location>
        <begin position="271"/>
        <end position="312"/>
    </location>
</feature>
<dbReference type="PANTHER" id="PTHR10137:SF4">
    <property type="entry name" value="V-TYPE PROTON ATPASE SUBUNIT C 2"/>
    <property type="match status" value="1"/>
</dbReference>
<dbReference type="GO" id="GO:0046961">
    <property type="term" value="F:proton-transporting ATPase activity, rotational mechanism"/>
    <property type="evidence" value="ECO:0007669"/>
    <property type="project" value="InterPro"/>
</dbReference>
<evidence type="ECO:0000256" key="1">
    <source>
        <dbReference type="ARBA" id="ARBA00006138"/>
    </source>
</evidence>
<keyword evidence="4 7" id="KW-0406">Ion transport</keyword>
<evidence type="ECO:0000256" key="4">
    <source>
        <dbReference type="ARBA" id="ARBA00023065"/>
    </source>
</evidence>
<dbReference type="Gene3D" id="1.20.1460.10">
    <property type="entry name" value="subunit c (vma5p) of the yeast v-atpase, domain 2"/>
    <property type="match status" value="1"/>
</dbReference>
<sequence length="400" mass="44870">MSEFWLISAPGDQENLQALERMNTVTSKSNLSYNTKFSIPDFKVGTLDSLVGLSDELGKLDTFAESLIKKMAQSVVDVMEDAKGKVPENLLANGGRCGVPVVDTLAKQLAQIETDLKSRTAAYNTLKTNLENLEKKSMGNLFTRTLSDIVSKEDFVLGSEYLITLLVIVPKPSYAQWQKTYESLSDMVVPRSTKLIAEDNEGGLFTVTLFRKVIEDFKTKAKENKFTVREFYYDEKEIKREREEMSRLLSDKKQQYQTSCVALKKGSSTFPDHKVKVTPLGNPDRPAAGQTDRERESEGEGEVSSTPQPWGSPARINSLARFVCLGRYGLPVNFQAVLLQPHKKSSTKRLREVLNSVFRHLDQVAAASILDASVEIPGLQLSNQDYFPYVYFHIDLSLLD</sequence>
<protein>
    <recommendedName>
        <fullName evidence="7">V-type proton ATPase subunit C</fullName>
    </recommendedName>
</protein>
<evidence type="ECO:0000256" key="8">
    <source>
        <dbReference type="SAM" id="MobiDB-lite"/>
    </source>
</evidence>
<proteinExistence type="inferred from homology"/>
<dbReference type="SUPFAM" id="SSF118203">
    <property type="entry name" value="Vacuolar ATP synthase subunit C"/>
    <property type="match status" value="2"/>
</dbReference>
<accession>A0A452T8T8</accession>
<dbReference type="Pfam" id="PF03223">
    <property type="entry name" value="V-ATPase_C"/>
    <property type="match status" value="3"/>
</dbReference>
<evidence type="ECO:0000313" key="9">
    <source>
        <dbReference type="Ensembl" id="ENSUMAP00000004164"/>
    </source>
</evidence>
<dbReference type="FunFam" id="3.30.70.1180:FF:000006">
    <property type="entry name" value="V-type proton ATPase subunit C"/>
    <property type="match status" value="1"/>
</dbReference>
<gene>
    <name evidence="9" type="primary">ATP6V1C2</name>
</gene>
<dbReference type="GeneTree" id="ENSGT00390000004263"/>
<evidence type="ECO:0000256" key="5">
    <source>
        <dbReference type="ARBA" id="ARBA00046006"/>
    </source>
</evidence>
<dbReference type="Ensembl" id="ENSUMAT00000005067.1">
    <property type="protein sequence ID" value="ENSUMAP00000004164.1"/>
    <property type="gene ID" value="ENSUMAG00000003318.1"/>
</dbReference>
<keyword evidence="3 7" id="KW-0375">Hydrogen ion transport</keyword>
<dbReference type="PANTHER" id="PTHR10137">
    <property type="entry name" value="V-TYPE PROTON ATPASE SUBUNIT C"/>
    <property type="match status" value="1"/>
</dbReference>
<dbReference type="FunFam" id="3.30.70.100:FF:000002">
    <property type="entry name" value="V-type proton ATPase subunit C"/>
    <property type="match status" value="1"/>
</dbReference>
<evidence type="ECO:0000256" key="2">
    <source>
        <dbReference type="ARBA" id="ARBA00022448"/>
    </source>
</evidence>